<evidence type="ECO:0000313" key="5">
    <source>
        <dbReference type="Proteomes" id="UP000250235"/>
    </source>
</evidence>
<protein>
    <submittedName>
        <fullName evidence="4">Uncharacterized protein</fullName>
    </submittedName>
</protein>
<evidence type="ECO:0000313" key="4">
    <source>
        <dbReference type="EMBL" id="KZV40862.1"/>
    </source>
</evidence>
<feature type="transmembrane region" description="Helical" evidence="2">
    <location>
        <begin position="254"/>
        <end position="279"/>
    </location>
</feature>
<keyword evidence="2" id="KW-0812">Transmembrane</keyword>
<gene>
    <name evidence="4" type="ORF">F511_22801</name>
</gene>
<dbReference type="InterPro" id="IPR010605">
    <property type="entry name" value="DUF1191"/>
</dbReference>
<name>A0A2Z7C211_9LAMI</name>
<keyword evidence="5" id="KW-1185">Reference proteome</keyword>
<proteinExistence type="predicted"/>
<feature type="signal peptide" evidence="3">
    <location>
        <begin position="1"/>
        <end position="26"/>
    </location>
</feature>
<keyword evidence="2" id="KW-1133">Transmembrane helix</keyword>
<dbReference type="PANTHER" id="PTHR33512:SF14">
    <property type="entry name" value="EXPRESSED PROTEIN"/>
    <property type="match status" value="1"/>
</dbReference>
<dbReference type="GO" id="GO:0016020">
    <property type="term" value="C:membrane"/>
    <property type="evidence" value="ECO:0007669"/>
    <property type="project" value="TreeGrafter"/>
</dbReference>
<accession>A0A2Z7C211</accession>
<dbReference type="Proteomes" id="UP000250235">
    <property type="component" value="Unassembled WGS sequence"/>
</dbReference>
<dbReference type="AlphaFoldDB" id="A0A2Z7C211"/>
<reference evidence="4 5" key="1">
    <citation type="journal article" date="2015" name="Proc. Natl. Acad. Sci. U.S.A.">
        <title>The resurrection genome of Boea hygrometrica: A blueprint for survival of dehydration.</title>
        <authorList>
            <person name="Xiao L."/>
            <person name="Yang G."/>
            <person name="Zhang L."/>
            <person name="Yang X."/>
            <person name="Zhao S."/>
            <person name="Ji Z."/>
            <person name="Zhou Q."/>
            <person name="Hu M."/>
            <person name="Wang Y."/>
            <person name="Chen M."/>
            <person name="Xu Y."/>
            <person name="Jin H."/>
            <person name="Xiao X."/>
            <person name="Hu G."/>
            <person name="Bao F."/>
            <person name="Hu Y."/>
            <person name="Wan P."/>
            <person name="Li L."/>
            <person name="Deng X."/>
            <person name="Kuang T."/>
            <person name="Xiang C."/>
            <person name="Zhu J.K."/>
            <person name="Oliver M.J."/>
            <person name="He Y."/>
        </authorList>
    </citation>
    <scope>NUCLEOTIDE SEQUENCE [LARGE SCALE GENOMIC DNA]</scope>
    <source>
        <strain evidence="5">cv. XS01</strain>
    </source>
</reference>
<evidence type="ECO:0000256" key="2">
    <source>
        <dbReference type="SAM" id="Phobius"/>
    </source>
</evidence>
<feature type="chain" id="PRO_5016259911" evidence="3">
    <location>
        <begin position="27"/>
        <end position="328"/>
    </location>
</feature>
<dbReference type="Pfam" id="PF06697">
    <property type="entry name" value="DUF1191"/>
    <property type="match status" value="1"/>
</dbReference>
<keyword evidence="2" id="KW-0472">Membrane</keyword>
<keyword evidence="3" id="KW-0732">Signal</keyword>
<feature type="region of interest" description="Disordered" evidence="1">
    <location>
        <begin position="306"/>
        <end position="328"/>
    </location>
</feature>
<dbReference type="EMBL" id="KQ999853">
    <property type="protein sequence ID" value="KZV40862.1"/>
    <property type="molecule type" value="Genomic_DNA"/>
</dbReference>
<evidence type="ECO:0000256" key="1">
    <source>
        <dbReference type="SAM" id="MobiDB-lite"/>
    </source>
</evidence>
<evidence type="ECO:0000256" key="3">
    <source>
        <dbReference type="SAM" id="SignalP"/>
    </source>
</evidence>
<organism evidence="4 5">
    <name type="scientific">Dorcoceras hygrometricum</name>
    <dbReference type="NCBI Taxonomy" id="472368"/>
    <lineage>
        <taxon>Eukaryota</taxon>
        <taxon>Viridiplantae</taxon>
        <taxon>Streptophyta</taxon>
        <taxon>Embryophyta</taxon>
        <taxon>Tracheophyta</taxon>
        <taxon>Spermatophyta</taxon>
        <taxon>Magnoliopsida</taxon>
        <taxon>eudicotyledons</taxon>
        <taxon>Gunneridae</taxon>
        <taxon>Pentapetalae</taxon>
        <taxon>asterids</taxon>
        <taxon>lamiids</taxon>
        <taxon>Lamiales</taxon>
        <taxon>Gesneriaceae</taxon>
        <taxon>Didymocarpoideae</taxon>
        <taxon>Trichosporeae</taxon>
        <taxon>Loxocarpinae</taxon>
        <taxon>Dorcoceras</taxon>
    </lineage>
</organism>
<dbReference type="OrthoDB" id="1925347at2759"/>
<sequence length="328" mass="35556">MGLVRGLVLLCFSVMWLFLLLRATGAQSPTSPTSNSMFSNARALDALLQDYAYQAFVRPRTGVVYDGAVPSNLSGIQVSAMRLRSGSLRTKGVRMYKEFEIPKGVKEHPYVERLVLVYQNLGNWSMVYYPLPGYMYLSPVLGLLAYDAGNLMAKNLPTLDIVASNQPISIKFSELKSVPEGSVPKCASFDLNGSVSFSSVLSDNICTTFNQGHFSIAVESIAPAPAPFFSAPPPSPRVISGTPEQRQGGNNSKVWIIVGSVVGGFALLIILGLLIVLLAKYKRRKKMHQMERAAEVGEALPMTTVGSTKAPAATGTRTQPMLETEYVP</sequence>
<dbReference type="PANTHER" id="PTHR33512">
    <property type="entry name" value="PROTEIN, PUTATIVE (DUF1191)-RELATED"/>
    <property type="match status" value="1"/>
</dbReference>